<dbReference type="PANTHER" id="PTHR34298:SF2">
    <property type="entry name" value="SEGREGATION AND CONDENSATION PROTEIN B"/>
    <property type="match status" value="1"/>
</dbReference>
<name>R1CQY8_9FIRM</name>
<dbReference type="STRING" id="1304284.L21TH_0844"/>
<dbReference type="InterPro" id="IPR036390">
    <property type="entry name" value="WH_DNA-bd_sf"/>
</dbReference>
<keyword evidence="4 5" id="KW-0131">Cell cycle</keyword>
<evidence type="ECO:0000256" key="1">
    <source>
        <dbReference type="ARBA" id="ARBA00022490"/>
    </source>
</evidence>
<accession>R1CQY8</accession>
<dbReference type="AlphaFoldDB" id="R1CQY8"/>
<dbReference type="InterPro" id="IPR005234">
    <property type="entry name" value="ScpB_csome_segregation"/>
</dbReference>
<dbReference type="EMBL" id="ARZA01000086">
    <property type="protein sequence ID" value="EOD01081.1"/>
    <property type="molecule type" value="Genomic_DNA"/>
</dbReference>
<keyword evidence="1 5" id="KW-0963">Cytoplasm</keyword>
<dbReference type="GO" id="GO:0051301">
    <property type="term" value="P:cell division"/>
    <property type="evidence" value="ECO:0007669"/>
    <property type="project" value="UniProtKB-KW"/>
</dbReference>
<organism evidence="6 7">
    <name type="scientific">Caldisalinibacter kiritimatiensis</name>
    <dbReference type="NCBI Taxonomy" id="1304284"/>
    <lineage>
        <taxon>Bacteria</taxon>
        <taxon>Bacillati</taxon>
        <taxon>Bacillota</taxon>
        <taxon>Tissierellia</taxon>
        <taxon>Tissierellales</taxon>
        <taxon>Thermohalobacteraceae</taxon>
        <taxon>Caldisalinibacter</taxon>
    </lineage>
</organism>
<keyword evidence="7" id="KW-1185">Reference proteome</keyword>
<keyword evidence="2 5" id="KW-0132">Cell division</keyword>
<dbReference type="PATRIC" id="fig|1304284.3.peg.829"/>
<evidence type="ECO:0000256" key="2">
    <source>
        <dbReference type="ARBA" id="ARBA00022618"/>
    </source>
</evidence>
<dbReference type="Gene3D" id="1.10.10.10">
    <property type="entry name" value="Winged helix-like DNA-binding domain superfamily/Winged helix DNA-binding domain"/>
    <property type="match status" value="2"/>
</dbReference>
<sequence>MDRREIKAIIEALLFTWGDPLHIDDIKNILELEKNEVKQIIDEMIDDFNYNRRGVQIIQINNKYQISTRPEHYDWIKKLCTPNKSKSLSNAALETLSIISYKQPITKMEIESIRGVKCDKALKTLIDKNLIKEVGRLDKTGRPILYGTTEEFLKYFGLQSLNDLPKLKEFKNIELNENTINHLKNKE</sequence>
<dbReference type="GO" id="GO:0006260">
    <property type="term" value="P:DNA replication"/>
    <property type="evidence" value="ECO:0007669"/>
    <property type="project" value="UniProtKB-UniRule"/>
</dbReference>
<reference evidence="6 7" key="1">
    <citation type="journal article" date="2015" name="Geomicrobiol. J.">
        <title>Caldisalinibacter kiritimatiensis gen. nov., sp. nov., a moderately thermohalophilic thiosulfate-reducing bacterium from a hypersaline microbial mat.</title>
        <authorList>
            <person name="Ben Hania W."/>
            <person name="Joseph M."/>
            <person name="Fiebig A."/>
            <person name="Bunk B."/>
            <person name="Klenk H.-P."/>
            <person name="Fardeau M.-L."/>
            <person name="Spring S."/>
        </authorList>
    </citation>
    <scope>NUCLEOTIDE SEQUENCE [LARGE SCALE GENOMIC DNA]</scope>
    <source>
        <strain evidence="6 7">L21-TH-D2</strain>
    </source>
</reference>
<evidence type="ECO:0000256" key="4">
    <source>
        <dbReference type="ARBA" id="ARBA00023306"/>
    </source>
</evidence>
<dbReference type="OrthoDB" id="9806226at2"/>
<evidence type="ECO:0000313" key="7">
    <source>
        <dbReference type="Proteomes" id="UP000013378"/>
    </source>
</evidence>
<comment type="similarity">
    <text evidence="5">Belongs to the ScpB family.</text>
</comment>
<dbReference type="GO" id="GO:0051304">
    <property type="term" value="P:chromosome separation"/>
    <property type="evidence" value="ECO:0007669"/>
    <property type="project" value="InterPro"/>
</dbReference>
<dbReference type="eggNOG" id="COG1386">
    <property type="taxonomic scope" value="Bacteria"/>
</dbReference>
<dbReference type="Proteomes" id="UP000013378">
    <property type="component" value="Unassembled WGS sequence"/>
</dbReference>
<evidence type="ECO:0000313" key="6">
    <source>
        <dbReference type="EMBL" id="EOD01081.1"/>
    </source>
</evidence>
<keyword evidence="3 5" id="KW-0159">Chromosome partition</keyword>
<protein>
    <recommendedName>
        <fullName evidence="5">Segregation and condensation protein B</fullName>
    </recommendedName>
</protein>
<evidence type="ECO:0000256" key="5">
    <source>
        <dbReference type="HAMAP-Rule" id="MF_01804"/>
    </source>
</evidence>
<dbReference type="SUPFAM" id="SSF46785">
    <property type="entry name" value="Winged helix' DNA-binding domain"/>
    <property type="match status" value="2"/>
</dbReference>
<gene>
    <name evidence="5" type="primary">scpB</name>
    <name evidence="6" type="ORF">L21TH_0844</name>
</gene>
<dbReference type="GO" id="GO:0005737">
    <property type="term" value="C:cytoplasm"/>
    <property type="evidence" value="ECO:0007669"/>
    <property type="project" value="UniProtKB-SubCell"/>
</dbReference>
<dbReference type="HAMAP" id="MF_01804">
    <property type="entry name" value="ScpB"/>
    <property type="match status" value="1"/>
</dbReference>
<dbReference type="PIRSF" id="PIRSF019345">
    <property type="entry name" value="ScpB"/>
    <property type="match status" value="1"/>
</dbReference>
<evidence type="ECO:0000256" key="3">
    <source>
        <dbReference type="ARBA" id="ARBA00022829"/>
    </source>
</evidence>
<comment type="function">
    <text evidence="5">Participates in chromosomal partition during cell division. May act via the formation of a condensin-like complex containing Smc and ScpA that pull DNA away from mid-cell into both cell halves.</text>
</comment>
<dbReference type="RefSeq" id="WP_006310299.1">
    <property type="nucleotide sequence ID" value="NZ_ARZA01000086.1"/>
</dbReference>
<dbReference type="Pfam" id="PF04079">
    <property type="entry name" value="SMC_ScpB"/>
    <property type="match status" value="1"/>
</dbReference>
<dbReference type="InterPro" id="IPR036388">
    <property type="entry name" value="WH-like_DNA-bd_sf"/>
</dbReference>
<comment type="subcellular location">
    <subcellularLocation>
        <location evidence="5">Cytoplasm</location>
    </subcellularLocation>
    <text evidence="5">Associated with two foci at the outer edges of the nucleoid region in young cells, and at four foci within both cell halves in older cells.</text>
</comment>
<comment type="subunit">
    <text evidence="5">Homodimer. Homodimerization may be required to stabilize the binding of ScpA to the Smc head domains. Component of a cohesin-like complex composed of ScpA, ScpB and the Smc homodimer, in which ScpA and ScpB bind to the head domain of Smc. The presence of the three proteins is required for the association of the complex with DNA.</text>
</comment>
<dbReference type="PANTHER" id="PTHR34298">
    <property type="entry name" value="SEGREGATION AND CONDENSATION PROTEIN B"/>
    <property type="match status" value="1"/>
</dbReference>
<dbReference type="NCBIfam" id="TIGR00281">
    <property type="entry name" value="SMC-Scp complex subunit ScpB"/>
    <property type="match status" value="1"/>
</dbReference>
<comment type="caution">
    <text evidence="6">The sequence shown here is derived from an EMBL/GenBank/DDBJ whole genome shotgun (WGS) entry which is preliminary data.</text>
</comment>
<proteinExistence type="inferred from homology"/>